<comment type="caution">
    <text evidence="2">The sequence shown here is derived from an EMBL/GenBank/DDBJ whole genome shotgun (WGS) entry which is preliminary data.</text>
</comment>
<name>A0A1J4JZG4_9EUKA</name>
<evidence type="ECO:0000313" key="2">
    <source>
        <dbReference type="EMBL" id="OHT03880.1"/>
    </source>
</evidence>
<dbReference type="EMBL" id="MLAK01000814">
    <property type="protein sequence ID" value="OHT03880.1"/>
    <property type="molecule type" value="Genomic_DNA"/>
</dbReference>
<dbReference type="VEuPathDB" id="TrichDB:TRFO_28778"/>
<gene>
    <name evidence="2" type="ORF">TRFO_28778</name>
</gene>
<organism evidence="2 3">
    <name type="scientific">Tritrichomonas foetus</name>
    <dbReference type="NCBI Taxonomy" id="1144522"/>
    <lineage>
        <taxon>Eukaryota</taxon>
        <taxon>Metamonada</taxon>
        <taxon>Parabasalia</taxon>
        <taxon>Tritrichomonadida</taxon>
        <taxon>Tritrichomonadidae</taxon>
        <taxon>Tritrichomonas</taxon>
    </lineage>
</organism>
<reference evidence="2" key="1">
    <citation type="submission" date="2016-10" db="EMBL/GenBank/DDBJ databases">
        <authorList>
            <person name="Benchimol M."/>
            <person name="Almeida L.G."/>
            <person name="Vasconcelos A.T."/>
            <person name="Perreira-Neves A."/>
            <person name="Rosa I.A."/>
            <person name="Tasca T."/>
            <person name="Bogo M.R."/>
            <person name="de Souza W."/>
        </authorList>
    </citation>
    <scope>NUCLEOTIDE SEQUENCE [LARGE SCALE GENOMIC DNA]</scope>
    <source>
        <strain evidence="2">K</strain>
    </source>
</reference>
<feature type="compositionally biased region" description="Basic and acidic residues" evidence="1">
    <location>
        <begin position="33"/>
        <end position="51"/>
    </location>
</feature>
<dbReference type="RefSeq" id="XP_068357016.1">
    <property type="nucleotide sequence ID" value="XM_068506380.1"/>
</dbReference>
<evidence type="ECO:0000256" key="1">
    <source>
        <dbReference type="SAM" id="MobiDB-lite"/>
    </source>
</evidence>
<keyword evidence="3" id="KW-1185">Reference proteome</keyword>
<dbReference type="Proteomes" id="UP000179807">
    <property type="component" value="Unassembled WGS sequence"/>
</dbReference>
<evidence type="ECO:0000313" key="3">
    <source>
        <dbReference type="Proteomes" id="UP000179807"/>
    </source>
</evidence>
<feature type="region of interest" description="Disordered" evidence="1">
    <location>
        <begin position="1"/>
        <end position="82"/>
    </location>
</feature>
<accession>A0A1J4JZG4</accession>
<sequence>MSKKAMFGDLPVSESAKEKRGGVKFFNSATFEWNKEDPPQNEKKPSYHDIDSLTPQEPSDSPLFGANCGDGEKEPPNSPLSQ</sequence>
<protein>
    <submittedName>
        <fullName evidence="2">Uncharacterized protein</fullName>
    </submittedName>
</protein>
<proteinExistence type="predicted"/>
<dbReference type="GeneID" id="94841084"/>
<dbReference type="AlphaFoldDB" id="A0A1J4JZG4"/>